<feature type="signal peptide" evidence="1">
    <location>
        <begin position="1"/>
        <end position="21"/>
    </location>
</feature>
<evidence type="ECO:0000313" key="2">
    <source>
        <dbReference type="EMBL" id="TKS15046.1"/>
    </source>
</evidence>
<reference evidence="2" key="1">
    <citation type="submission" date="2018-10" db="EMBL/GenBank/DDBJ databases">
        <title>Population genomic analysis revealed the cold adaptation of white poplar.</title>
        <authorList>
            <person name="Liu Y.-J."/>
        </authorList>
    </citation>
    <scope>NUCLEOTIDE SEQUENCE [LARGE SCALE GENOMIC DNA]</scope>
    <source>
        <strain evidence="2">PAL-ZL1</strain>
    </source>
</reference>
<accession>A0A4V6ABL3</accession>
<feature type="chain" id="PRO_5020908174" evidence="1">
    <location>
        <begin position="22"/>
        <end position="71"/>
    </location>
</feature>
<organism evidence="2">
    <name type="scientific">Populus alba</name>
    <name type="common">White poplar</name>
    <dbReference type="NCBI Taxonomy" id="43335"/>
    <lineage>
        <taxon>Eukaryota</taxon>
        <taxon>Viridiplantae</taxon>
        <taxon>Streptophyta</taxon>
        <taxon>Embryophyta</taxon>
        <taxon>Tracheophyta</taxon>
        <taxon>Spermatophyta</taxon>
        <taxon>Magnoliopsida</taxon>
        <taxon>eudicotyledons</taxon>
        <taxon>Gunneridae</taxon>
        <taxon>Pentapetalae</taxon>
        <taxon>rosids</taxon>
        <taxon>fabids</taxon>
        <taxon>Malpighiales</taxon>
        <taxon>Salicaceae</taxon>
        <taxon>Saliceae</taxon>
        <taxon>Populus</taxon>
    </lineage>
</organism>
<dbReference type="AlphaFoldDB" id="A0A4V6ABL3"/>
<dbReference type="EMBL" id="RCHU01000101">
    <property type="protein sequence ID" value="TKS15046.1"/>
    <property type="molecule type" value="Genomic_DNA"/>
</dbReference>
<name>A0A4V6ABL3_POPAL</name>
<protein>
    <submittedName>
        <fullName evidence="2">Uncharacterized protein</fullName>
    </submittedName>
</protein>
<keyword evidence="1" id="KW-0732">Signal</keyword>
<evidence type="ECO:0000256" key="1">
    <source>
        <dbReference type="SAM" id="SignalP"/>
    </source>
</evidence>
<gene>
    <name evidence="2" type="ORF">D5086_0000037130</name>
</gene>
<comment type="caution">
    <text evidence="2">The sequence shown here is derived from an EMBL/GenBank/DDBJ whole genome shotgun (WGS) entry which is preliminary data.</text>
</comment>
<proteinExistence type="predicted"/>
<sequence>MGKSSIKLAFLVVLFFAAVMSFSAVSRADGSVFLPCKSDSDCKAIECADGTAHCVNNNCRCDSKVERMQTS</sequence>